<organism evidence="4">
    <name type="scientific">Brachypodium distachyon</name>
    <name type="common">Purple false brome</name>
    <name type="synonym">Trachynia distachya</name>
    <dbReference type="NCBI Taxonomy" id="15368"/>
    <lineage>
        <taxon>Eukaryota</taxon>
        <taxon>Viridiplantae</taxon>
        <taxon>Streptophyta</taxon>
        <taxon>Embryophyta</taxon>
        <taxon>Tracheophyta</taxon>
        <taxon>Spermatophyta</taxon>
        <taxon>Magnoliopsida</taxon>
        <taxon>Liliopsida</taxon>
        <taxon>Poales</taxon>
        <taxon>Poaceae</taxon>
        <taxon>BOP clade</taxon>
        <taxon>Pooideae</taxon>
        <taxon>Stipodae</taxon>
        <taxon>Brachypodieae</taxon>
        <taxon>Brachypodium</taxon>
    </lineage>
</organism>
<reference evidence="4" key="3">
    <citation type="submission" date="2018-08" db="UniProtKB">
        <authorList>
            <consortium name="EnsemblPlants"/>
        </authorList>
    </citation>
    <scope>IDENTIFICATION</scope>
    <source>
        <strain evidence="4">cv. Bd21</strain>
    </source>
</reference>
<evidence type="ECO:0000256" key="1">
    <source>
        <dbReference type="SAM" id="MobiDB-lite"/>
    </source>
</evidence>
<dbReference type="Gramene" id="KQK14563">
    <property type="protein sequence ID" value="KQK14563"/>
    <property type="gene ID" value="BRADI_1g17290v3"/>
</dbReference>
<dbReference type="KEGG" id="bdi:100820849"/>
<evidence type="ECO:0000313" key="5">
    <source>
        <dbReference type="Proteomes" id="UP000008810"/>
    </source>
</evidence>
<reference evidence="3 4" key="1">
    <citation type="journal article" date="2010" name="Nature">
        <title>Genome sequencing and analysis of the model grass Brachypodium distachyon.</title>
        <authorList>
            <consortium name="International Brachypodium Initiative"/>
        </authorList>
    </citation>
    <scope>NUCLEOTIDE SEQUENCE [LARGE SCALE GENOMIC DNA]</scope>
    <source>
        <strain evidence="3 4">Bd21</strain>
    </source>
</reference>
<dbReference type="OMA" id="HEYAYSP"/>
<feature type="domain" description="VQ" evidence="2">
    <location>
        <begin position="115"/>
        <end position="138"/>
    </location>
</feature>
<dbReference type="GeneID" id="100820849"/>
<keyword evidence="5" id="KW-1185">Reference proteome</keyword>
<accession>I1GR03</accession>
<dbReference type="GO" id="GO:0005634">
    <property type="term" value="C:nucleus"/>
    <property type="evidence" value="ECO:0000318"/>
    <property type="project" value="GO_Central"/>
</dbReference>
<feature type="compositionally biased region" description="Polar residues" evidence="1">
    <location>
        <begin position="86"/>
        <end position="96"/>
    </location>
</feature>
<reference evidence="3" key="2">
    <citation type="submission" date="2017-06" db="EMBL/GenBank/DDBJ databases">
        <title>WGS assembly of Brachypodium distachyon.</title>
        <authorList>
            <consortium name="The International Brachypodium Initiative"/>
            <person name="Lucas S."/>
            <person name="Harmon-Smith M."/>
            <person name="Lail K."/>
            <person name="Tice H."/>
            <person name="Grimwood J."/>
            <person name="Bruce D."/>
            <person name="Barry K."/>
            <person name="Shu S."/>
            <person name="Lindquist E."/>
            <person name="Wang M."/>
            <person name="Pitluck S."/>
            <person name="Vogel J.P."/>
            <person name="Garvin D.F."/>
            <person name="Mockler T.C."/>
            <person name="Schmutz J."/>
            <person name="Rokhsar D."/>
            <person name="Bevan M.W."/>
        </authorList>
    </citation>
    <scope>NUCLEOTIDE SEQUENCE</scope>
    <source>
        <strain evidence="3">Bd21</strain>
    </source>
</reference>
<feature type="region of interest" description="Disordered" evidence="1">
    <location>
        <begin position="86"/>
        <end position="117"/>
    </location>
</feature>
<dbReference type="EMBL" id="CM000880">
    <property type="protein sequence ID" value="KQK14563.1"/>
    <property type="molecule type" value="Genomic_DNA"/>
</dbReference>
<feature type="compositionally biased region" description="Basic residues" evidence="1">
    <location>
        <begin position="104"/>
        <end position="114"/>
    </location>
</feature>
<dbReference type="RefSeq" id="XP_003559770.1">
    <property type="nucleotide sequence ID" value="XM_003559722.4"/>
</dbReference>
<protein>
    <recommendedName>
        <fullName evidence="2">VQ domain-containing protein</fullName>
    </recommendedName>
</protein>
<dbReference type="GO" id="GO:0005516">
    <property type="term" value="F:calmodulin binding"/>
    <property type="evidence" value="ECO:0000318"/>
    <property type="project" value="GO_Central"/>
</dbReference>
<dbReference type="Proteomes" id="UP000008810">
    <property type="component" value="Chromosome 1"/>
</dbReference>
<dbReference type="EnsemblPlants" id="KQK14563">
    <property type="protein sequence ID" value="KQK14563"/>
    <property type="gene ID" value="BRADI_1g17290v3"/>
</dbReference>
<dbReference type="AlphaFoldDB" id="I1GR03"/>
<dbReference type="OrthoDB" id="780868at2759"/>
<dbReference type="InterPro" id="IPR039609">
    <property type="entry name" value="VQ_15/22"/>
</dbReference>
<dbReference type="PANTHER" id="PTHR33179:SF11">
    <property type="entry name" value="OS03G0320600 PROTEIN"/>
    <property type="match status" value="1"/>
</dbReference>
<dbReference type="PANTHER" id="PTHR33179">
    <property type="entry name" value="VQ MOTIF-CONTAINING PROTEIN"/>
    <property type="match status" value="1"/>
</dbReference>
<sequence>MDAISCLPPLPASTYMSTSAAACYTDAAVARALPFSMPASASSSELDPCSSSPLFADFVPGAGGCNWFASGSSPPMVESVLVATTPASNKRQQQQLGCRAGGPGKRRAKRRPSKRAPTTYISTDTANFRFMVQHVTGALHHDVDVDGFFSPAAASSLLLAQDDAASYGAAFGMDDDGLLVADDGAAALQQQHHRQQQEQQQQACFPTLDSWSVMCHNHQI</sequence>
<evidence type="ECO:0000313" key="3">
    <source>
        <dbReference type="EMBL" id="KQK14563.1"/>
    </source>
</evidence>
<dbReference type="eggNOG" id="ENOG502T29F">
    <property type="taxonomic scope" value="Eukaryota"/>
</dbReference>
<dbReference type="GO" id="GO:0006970">
    <property type="term" value="P:response to osmotic stress"/>
    <property type="evidence" value="ECO:0000318"/>
    <property type="project" value="GO_Central"/>
</dbReference>
<dbReference type="HOGENOM" id="CLU_117367_0_0_1"/>
<proteinExistence type="predicted"/>
<dbReference type="Pfam" id="PF05678">
    <property type="entry name" value="VQ"/>
    <property type="match status" value="1"/>
</dbReference>
<gene>
    <name evidence="4" type="primary">LOC100820849</name>
    <name evidence="3" type="ORF">BRADI_1g17290v3</name>
</gene>
<evidence type="ECO:0000259" key="2">
    <source>
        <dbReference type="Pfam" id="PF05678"/>
    </source>
</evidence>
<name>I1GR03_BRADI</name>
<dbReference type="InterPro" id="IPR008889">
    <property type="entry name" value="VQ"/>
</dbReference>
<evidence type="ECO:0000313" key="4">
    <source>
        <dbReference type="EnsemblPlants" id="KQK14563"/>
    </source>
</evidence>